<name>A0ACB7VPQ9_DIOAL</name>
<dbReference type="EMBL" id="CM037017">
    <property type="protein sequence ID" value="KAH7676618.1"/>
    <property type="molecule type" value="Genomic_DNA"/>
</dbReference>
<dbReference type="Proteomes" id="UP000827976">
    <property type="component" value="Chromosome 7"/>
</dbReference>
<evidence type="ECO:0000313" key="2">
    <source>
        <dbReference type="Proteomes" id="UP000827976"/>
    </source>
</evidence>
<protein>
    <submittedName>
        <fullName evidence="1">Uncharacterized protein</fullName>
    </submittedName>
</protein>
<gene>
    <name evidence="1" type="ORF">IHE45_07G029300</name>
</gene>
<reference evidence="2" key="1">
    <citation type="journal article" date="2022" name="Nat. Commun.">
        <title>Chromosome evolution and the genetic basis of agronomically important traits in greater yam.</title>
        <authorList>
            <person name="Bredeson J.V."/>
            <person name="Lyons J.B."/>
            <person name="Oniyinde I.O."/>
            <person name="Okereke N.R."/>
            <person name="Kolade O."/>
            <person name="Nnabue I."/>
            <person name="Nwadili C.O."/>
            <person name="Hribova E."/>
            <person name="Parker M."/>
            <person name="Nwogha J."/>
            <person name="Shu S."/>
            <person name="Carlson J."/>
            <person name="Kariba R."/>
            <person name="Muthemba S."/>
            <person name="Knop K."/>
            <person name="Barton G.J."/>
            <person name="Sherwood A.V."/>
            <person name="Lopez-Montes A."/>
            <person name="Asiedu R."/>
            <person name="Jamnadass R."/>
            <person name="Muchugi A."/>
            <person name="Goodstein D."/>
            <person name="Egesi C.N."/>
            <person name="Featherston J."/>
            <person name="Asfaw A."/>
            <person name="Simpson G.G."/>
            <person name="Dolezel J."/>
            <person name="Hendre P.S."/>
            <person name="Van Deynze A."/>
            <person name="Kumar P.L."/>
            <person name="Obidiegwu J.E."/>
            <person name="Bhattacharjee R."/>
            <person name="Rokhsar D.S."/>
        </authorList>
    </citation>
    <scope>NUCLEOTIDE SEQUENCE [LARGE SCALE GENOMIC DNA]</scope>
    <source>
        <strain evidence="2">cv. TDa95/00328</strain>
    </source>
</reference>
<organism evidence="1 2">
    <name type="scientific">Dioscorea alata</name>
    <name type="common">Purple yam</name>
    <dbReference type="NCBI Taxonomy" id="55571"/>
    <lineage>
        <taxon>Eukaryota</taxon>
        <taxon>Viridiplantae</taxon>
        <taxon>Streptophyta</taxon>
        <taxon>Embryophyta</taxon>
        <taxon>Tracheophyta</taxon>
        <taxon>Spermatophyta</taxon>
        <taxon>Magnoliopsida</taxon>
        <taxon>Liliopsida</taxon>
        <taxon>Dioscoreales</taxon>
        <taxon>Dioscoreaceae</taxon>
        <taxon>Dioscorea</taxon>
    </lineage>
</organism>
<keyword evidence="2" id="KW-1185">Reference proteome</keyword>
<evidence type="ECO:0000313" key="1">
    <source>
        <dbReference type="EMBL" id="KAH7676618.1"/>
    </source>
</evidence>
<accession>A0ACB7VPQ9</accession>
<proteinExistence type="predicted"/>
<sequence>MSRTNLSMCCIHLDCMPAYKIKMLLTRLLIMQQDTSQSIHQENKVVYITLC</sequence>
<comment type="caution">
    <text evidence="1">The sequence shown here is derived from an EMBL/GenBank/DDBJ whole genome shotgun (WGS) entry which is preliminary data.</text>
</comment>